<dbReference type="InParanoid" id="C7ZHD1"/>
<evidence type="ECO:0000259" key="5">
    <source>
        <dbReference type="Pfam" id="PF20220"/>
    </source>
</evidence>
<sequence>MASNSIKTVFEKYLGQSSKPIEALEPLLRAGKVPDADVCTLTLLRTILKFGQDDINTCSALFKQLNNVNSVQTLAELLFPRDVFATKFDQGGINPGTLDAIRNGIFETYPLAVMRALLKQNSKLSIENDIKELVIYLLEQAVSGGYELRQEETLMGMYERYGKEERSDTGNLQKNFPEALKVVKTLNVLCRLAKDPEDVQILYQEKYYSARDIATKQEKAFVDSTTSAGLKRENALAAYNAAKRVDCWNEHLWLSVMEARRAEFVPVEPQTGASAKTKTDVEASKFINNLTDIFELEDWACETCCSITSLSAYYADLLALLKNTRAKSSEPTTMLDVLSIRRPDLQHLQLTCANSQSLIPYAALTNEVLESYIRFQYEKSKGNDWTMIQPYNTPDEPTESTSDEHDNTPIEQGANTDPVVNTELIPNQMFPFPTFPYSRARNDIGQIFNGFGVDASKVVEAFTHEESIFQRIPEGNDYDLFMKIRSGVKEVLSRQAAAETLGLLQSDFAAIMGQTFHPTWFADLLNVMAGESHGFVVESGCRWSVTTLWGYDLEEVMLEIQSGDGLSFIKDQFLKRSGLEFQDLICLSKTRSFCHDLAIANKNGSKVFGTSLEELQLLSAASNPPLKPLTKEICFNLQAFLRLQAKLKWSIQNLDAAICCLRSLEIDIEAQAGKPKVSGSFTISPYVLKGIATVVELSKLVDIEPSELLPLWRNIDTFGPESLMHRKFLSPTMRRVSPIFNPPSNGQYLTINGSKVLLKDQEVTICIALRWPVEHFPSLLKVAKLQEASTELNLDTFSAVYRHVLLCQMLSVEPENYSRLHESLSGSSEPLASSLDTPNSTLATVKRWRSLFEIGWTFETLNILTDRPGAPDNSTPVSDDALPTLAALIQATKTLRHTFPYLFTETPPSPAQVVECAAHLFDPSNAKLIVSYIEGTQVNSVSVSFGDASVKNDAIQASRGWPKKLVLVSDPASGDTQAQLTLTGVLNSQEMESIQAISAESVSLKKAIESLVKASLAPLDILCSRFESNGHLDVDAINFLAPKSDSSTTASAALSSDEEILESERLKQGRRNAFVRLAAPSIVETLLDKVITNAIKEVVPDLNDSVLHVLLTDGIEFEEDQGSFELIITTLRKLCHTNTSLDPPDEPLDAYFTPTESGTFTFTWEKREGAEVNWASFSIDDKSYRLDSEPANVPLIAGKTYHLDSSFTPSELFWSTPKSVKSNFAENVLIPARTARVMSLAIDYIKRAATTCQLHQLTVEEIRVFSRTPARDDNLCPIFFEIHGPTIYTSLDLKDYQTLKEGVQPKPGSGGVLELLTWLFNTQNSTVEGIASKISDCTGWDRLRVLEALQTKYAIFDGPGMLYRLKKYDSLMSLHQIMSLDERIGRTVGKEAQPRISTLFHVARSRYMCQPNEEAEATRRLRAKLTPSQRAAADQSLMDGQRRALSMEIKDADGLFEEFLIDVQMGPQLKTSRIKQAISVVQLFVQRCLLGLEQKVSKTSIVREQWEWRQQYNLWEAHVKLFIYPENWVEPSLRDDKSQLFDKFEASLMKKHLTLETFERSLKTYVHGLSEISSLEVLTYVVEEPEKGTEVYHFFGRTRSAPHTFYYRTLTVVRPDTTGGIWRPWAKIDIDIPTVETEWQGNRLDTTGTHLIPVIIGGRLYLFIPQIVAKTSPQGTEKPADYESKEFGELAKTNAGSVKPQKIWEITMGWSEFIHGAWTPKRVATGSVRMGAHYPPPNELRFEPRFEPGISPGKVTLLIGSTPPRSQWFQNPISGLNKLGGFQFCEDQMIALSEKDVENYLGQFRLFDGTFQQISSNNATAQFVDDTLNYMSNTSNFAKPLLWLPKELEKLNASAPYPKQRSLTTWTLSYRSQSDPFALVVSTKRKDGTNTTHFNLPTKPLFPTSNWRGTGDLDTSMKLVELDHSFSHKLMEAASSRADPVKRIYKVLGDRSINDKQRRDTKSMAITFGADPGGQPDTPRTPGSATYHELSQPTALYNWEIGLHSVLLAVDRFFATQQFDEALQVARLVFDPSSETSFYRHDNPSSPLYSTFATSCWKFPPFQGIAISIQERQKVDIKLSDLAKDGNFNLAIMERRSHGALVHATARGRPEAYMKWIVMKYAEILIAAGDAHFRQGTLESLPLAIQRYVEAGHILGPEPPKVPKLGKKKPRTFANLSQEDAQLELGLPFSSQLKKGTQQQLDADPKGEQRVCYLRTTYFCIPLNPKFKQLRTLLNERLYNIRNSLDIQGRPVTYALIEPLIDPGALMAPGMGMSEAISVALGDQSSLLPRQRFEFLLHRALDLCSELRSLGERLLAATERKENESFTVLRQRHAVAIQKMMLDIKNLQLKEAQQTIDSLLINRESQVSQLKFYLTLIGEPESIIPTPASNWEDIAQNIDTPTKDDLRMSSYEKMEMDMTTAASLLNTVAAGIDGLVGPLCAIPEIETIGAPMGVGASVTVGGQNIAMMTSAGSTYLKMMAMMSGDEAGQASRKAQLVRQLQDRRMQANIHGREIKSIDKQIEMQKIRVQSAQHEIKMQHAEIEDAIQAEKWYRTKYTNKQLYSWMEKNLRSLYYQAYVLALNTARKAESSLSFEQGRKISLLRPGGYWDSSHDGLLAADHLHLDLKRLETAHYDAQDHDFEVSKTISLRQIDPLALLSLRLNGSASFSLNESLFDMDFPGHYMRRIRSVAVSIPAVVGPHTNINATLQLTSHRYRISTFASKAAEYMAQDKGSFRTDHIPISAVAISGGGGDTGVFDLTFSGPKYMPFEGAGVISSWRLDLPTEIRKFDYESISDVLIHIQYTAQEGGALLRATANETVRDTAKAIKTEGTQDGFWAMFDLKNDFVNEWYGFSTRLIAAKKNGSEETTSRMELGNLKDRLPFWSRQQAKLEVRDIVWVSQSSKLVNGLSVQGVDRPDDGSIKTETLGKCTTATWKDLRIKSLDKWAVEASNSVLDENDETVENVYMLIHYVFQ</sequence>
<keyword evidence="7" id="KW-1185">Reference proteome</keyword>
<evidence type="ECO:0000259" key="4">
    <source>
        <dbReference type="Pfam" id="PF18413"/>
    </source>
</evidence>
<evidence type="ECO:0000313" key="7">
    <source>
        <dbReference type="Proteomes" id="UP000005206"/>
    </source>
</evidence>
<dbReference type="KEGG" id="nhe:NECHADRAFT_86604"/>
<organism evidence="6 7">
    <name type="scientific">Fusarium vanettenii (strain ATCC MYA-4622 / CBS 123669 / FGSC 9596 / NRRL 45880 / 77-13-4)</name>
    <name type="common">Fusarium solani subsp. pisi</name>
    <dbReference type="NCBI Taxonomy" id="660122"/>
    <lineage>
        <taxon>Eukaryota</taxon>
        <taxon>Fungi</taxon>
        <taxon>Dikarya</taxon>
        <taxon>Ascomycota</taxon>
        <taxon>Pezizomycotina</taxon>
        <taxon>Sordariomycetes</taxon>
        <taxon>Hypocreomycetidae</taxon>
        <taxon>Hypocreales</taxon>
        <taxon>Nectriaceae</taxon>
        <taxon>Fusarium</taxon>
        <taxon>Fusarium solani species complex</taxon>
        <taxon>Fusarium vanettenii</taxon>
    </lineage>
</organism>
<evidence type="ECO:0000256" key="1">
    <source>
        <dbReference type="SAM" id="Coils"/>
    </source>
</evidence>
<feature type="domain" description="Tc toxin complex TcA C-terminal TcB-binding" evidence="3">
    <location>
        <begin position="2519"/>
        <end position="2804"/>
    </location>
</feature>
<dbReference type="STRING" id="660122.C7ZHD1"/>
<name>C7ZHD1_FUSV7</name>
<evidence type="ECO:0000256" key="2">
    <source>
        <dbReference type="SAM" id="MobiDB-lite"/>
    </source>
</evidence>
<dbReference type="Pfam" id="PF18276">
    <property type="entry name" value="TcA_TcB_BD"/>
    <property type="match status" value="1"/>
</dbReference>
<dbReference type="eggNOG" id="ENOG502RX9A">
    <property type="taxonomic scope" value="Eukaryota"/>
</dbReference>
<reference evidence="6 7" key="1">
    <citation type="journal article" date="2009" name="PLoS Genet.">
        <title>The genome of Nectria haematococca: contribution of supernumerary chromosomes to gene expansion.</title>
        <authorList>
            <person name="Coleman J.J."/>
            <person name="Rounsley S.D."/>
            <person name="Rodriguez-Carres M."/>
            <person name="Kuo A."/>
            <person name="Wasmann C.C."/>
            <person name="Grimwood J."/>
            <person name="Schmutz J."/>
            <person name="Taga M."/>
            <person name="White G.J."/>
            <person name="Zhou S."/>
            <person name="Schwartz D.C."/>
            <person name="Freitag M."/>
            <person name="Ma L.J."/>
            <person name="Danchin E.G."/>
            <person name="Henrissat B."/>
            <person name="Coutinho P.M."/>
            <person name="Nelson D.R."/>
            <person name="Straney D."/>
            <person name="Napoli C.A."/>
            <person name="Barker B.M."/>
            <person name="Gribskov M."/>
            <person name="Rep M."/>
            <person name="Kroken S."/>
            <person name="Molnar I."/>
            <person name="Rensing C."/>
            <person name="Kennell J.C."/>
            <person name="Zamora J."/>
            <person name="Farman M.L."/>
            <person name="Selker E.U."/>
            <person name="Salamov A."/>
            <person name="Shapiro H."/>
            <person name="Pangilinan J."/>
            <person name="Lindquist E."/>
            <person name="Lamers C."/>
            <person name="Grigoriev I.V."/>
            <person name="Geiser D.M."/>
            <person name="Covert S.F."/>
            <person name="Temporini E."/>
            <person name="Vanetten H.D."/>
        </authorList>
    </citation>
    <scope>NUCLEOTIDE SEQUENCE [LARGE SCALE GENOMIC DNA]</scope>
    <source>
        <strain evidence="7">ATCC MYA-4622 / CBS 123669 / FGSC 9596 / NRRL 45880 / 77-13-4</strain>
    </source>
</reference>
<dbReference type="VEuPathDB" id="FungiDB:NECHADRAFT_86604"/>
<proteinExistence type="predicted"/>
<dbReference type="HOGENOM" id="CLU_000189_0_0_1"/>
<dbReference type="Pfam" id="PF20220">
    <property type="entry name" value="ABC_toxin_N"/>
    <property type="match status" value="1"/>
</dbReference>
<feature type="coiled-coil region" evidence="1">
    <location>
        <begin position="2514"/>
        <end position="2548"/>
    </location>
</feature>
<evidence type="ECO:0000259" key="3">
    <source>
        <dbReference type="Pfam" id="PF18276"/>
    </source>
</evidence>
<dbReference type="InterPro" id="IPR046839">
    <property type="entry name" value="ABC_toxin_N"/>
</dbReference>
<accession>C7ZHD1</accession>
<dbReference type="InterPro" id="IPR041079">
    <property type="entry name" value="Neuraminidase-like"/>
</dbReference>
<dbReference type="OrthoDB" id="4940706at2759"/>
<feature type="region of interest" description="Disordered" evidence="2">
    <location>
        <begin position="386"/>
        <end position="416"/>
    </location>
</feature>
<dbReference type="GeneID" id="9669704"/>
<dbReference type="EMBL" id="GG698927">
    <property type="protein sequence ID" value="EEU36751.1"/>
    <property type="molecule type" value="Genomic_DNA"/>
</dbReference>
<dbReference type="OMA" id="YRTKYTS"/>
<evidence type="ECO:0000313" key="6">
    <source>
        <dbReference type="EMBL" id="EEU36751.1"/>
    </source>
</evidence>
<keyword evidence="1" id="KW-0175">Coiled coil</keyword>
<feature type="domain" description="ABC toxin N-terminal" evidence="5">
    <location>
        <begin position="1427"/>
        <end position="1545"/>
    </location>
</feature>
<gene>
    <name evidence="6" type="ORF">NECHADRAFT_86604</name>
</gene>
<dbReference type="Proteomes" id="UP000005206">
    <property type="component" value="Chromosome 11"/>
</dbReference>
<dbReference type="InterPro" id="IPR040840">
    <property type="entry name" value="TcA_TcB_BD"/>
</dbReference>
<dbReference type="Pfam" id="PF18413">
    <property type="entry name" value="Neuraminidase"/>
    <property type="match status" value="1"/>
</dbReference>
<feature type="domain" description="Neuraminidase-like" evidence="4">
    <location>
        <begin position="1575"/>
        <end position="1742"/>
    </location>
</feature>
<protein>
    <submittedName>
        <fullName evidence="6">Uncharacterized protein</fullName>
    </submittedName>
</protein>
<dbReference type="RefSeq" id="XP_003042464.1">
    <property type="nucleotide sequence ID" value="XM_003042418.1"/>
</dbReference>
<feature type="region of interest" description="Disordered" evidence="2">
    <location>
        <begin position="1956"/>
        <end position="1987"/>
    </location>
</feature>